<gene>
    <name evidence="16" type="ORF">K505DRAFT_297075</name>
</gene>
<comment type="subcellular location">
    <subcellularLocation>
        <location evidence="2">Cell membrane</location>
    </subcellularLocation>
    <subcellularLocation>
        <location evidence="1">Endomembrane system</location>
        <topology evidence="1">Multi-pass membrane protein</topology>
    </subcellularLocation>
</comment>
<evidence type="ECO:0000256" key="5">
    <source>
        <dbReference type="ARBA" id="ARBA00022475"/>
    </source>
</evidence>
<evidence type="ECO:0000256" key="3">
    <source>
        <dbReference type="ARBA" id="ARBA00006012"/>
    </source>
</evidence>
<keyword evidence="11 14" id="KW-0472">Membrane</keyword>
<feature type="transmembrane region" description="Helical" evidence="14">
    <location>
        <begin position="789"/>
        <end position="810"/>
    </location>
</feature>
<feature type="transmembrane region" description="Helical" evidence="14">
    <location>
        <begin position="1287"/>
        <end position="1313"/>
    </location>
</feature>
<feature type="transmembrane region" description="Helical" evidence="14">
    <location>
        <begin position="1242"/>
        <end position="1266"/>
    </location>
</feature>
<evidence type="ECO:0000259" key="15">
    <source>
        <dbReference type="PROSITE" id="PS50893"/>
    </source>
</evidence>
<dbReference type="InterPro" id="IPR003439">
    <property type="entry name" value="ABC_transporter-like_ATP-bd"/>
</dbReference>
<dbReference type="Pfam" id="PF14510">
    <property type="entry name" value="ABC_trans_N"/>
    <property type="match status" value="1"/>
</dbReference>
<keyword evidence="8" id="KW-0547">Nucleotide-binding</keyword>
<dbReference type="InterPro" id="IPR029481">
    <property type="entry name" value="ABC_trans_N"/>
</dbReference>
<dbReference type="InterPro" id="IPR034001">
    <property type="entry name" value="ABCG_PDR_1"/>
</dbReference>
<keyword evidence="9" id="KW-0067">ATP-binding</keyword>
<dbReference type="InterPro" id="IPR010929">
    <property type="entry name" value="PDR_CDR_ABC"/>
</dbReference>
<sequence>MSRPNRVGDGIIRTPSGRETYAPDGLVSNLDQQSEPRENETAESSSSSSDGSSARFMPIGNSTQHHHDRPGSSDQDDEYEKPVALERRSTHATIDAADRSELQRILSHQRSTIVSVDDPAVDPTSQSFDLTKFLKLFRHQLEAEGVQMKKVGMVYKNLNVFGSGAALQLQQTVADFLMSPLRVGELFSFGKKEHKQILRNFDGVIKSGELLIVLGRPGSGCSTLLKTMCGELHGLDTDDNSVIHYNGIPQKMMMKEFKGEAIYNQEVDKHFPHLTVGQTLEFAAATRTPSHRIQDMSRDEFCKFVAQVVMAVVGLSHTYNTKVGNDFVRGVSGGERKRVSIAEMMLAGSPFAAWDNSTRGLDSATAFKFVNTLRVASDFGGSAGAVAIYQASQSIYDIFDKATVLYEGRQIYFGPASAAKSFFERQGWFCPQRQTTGDFLTSVTNPQERRAREGMENRVPRTPDDFERYWRESPEYNELQAEIEEYEVEFPIDRHGESLTTLREQKNYRQAKHVRPQSPFLISVPMQVKLNVRRSYQRIWGNFSATGSQAGLNIVMALIVGSIFFGTPDATVSFFSKGSVLFLAILFNALTAIAEINNLYDQRPIVEKHASYAFYHPATEAIAGIVADIPVKFVQAVAFNIVLYFMAGLRREPAQFFLYFLITYMSTFVMSAVFRTMAALTKTVSQAMALSGVLVLAIVIYTGFVIAVPSMHPWFSWIRWINPVFYAFEILVANEFHGREFTCSSIIPAYTPLQGDSWICSVVGAVAGQRTVSGDAFIATQYQYYYSHVWRNLGILFAFLFFFMILYFIAVELNSSTSSTAEVLVFQRGKVPAHLQKNGKESRSDEESTSVADPKARTEGADVGAVERQKDIFTWRDVVYDIEIKGEPRRLLDHVSGFVKPGTLTALMGVSGAGKTTLLDVLAQRTTMGVITGNMLVNGKPLDASFQRNTGYVQQQDLHLETATVRESLRFSAMLRQPKSTSKEEKEAYVEEVIKMLNMGDFANAVVGVPGEGLNVEQRKLLTIGVELAAKPKLLLFLDEPTSGLDSQSAWAICAFLRKLADAGQAVLCTIHQPSAILFQEFDRLLFLAKGGKTVYFGEIGQNSHTLLNYFESNGARKCDDEENPAEYMLEIVNNGTNDQDQDWHTVWKSSEQRKIAEQEIDTIHREKQHEEVAGLDEAGSHDEFAMPFLFQLKEVTARVFQQYWRMPSYVFAKFGLGVAAGLFIGFTFYGSPSSLAGMQNFIFAVFMLTTIFSTIVQQQIQPLFITQRSLYEVRERPSKSYSWKAFMLANVIVEIPYQIMTGILIWACFYYPVLGVQAGVRQGLILLFCMQLFIYASSFAQMTIAALPDAQTASAIVTLLTFMSILFCGVLQSPTALPGFWIFMYRLSPFTYWIGGIVATGLHNRAIICSSAEVSRFNPPSGQTCGEYLAPYLRVAPGTLQNPNDTTQCQYCAVQTSDQFLAGSNIFWAERWRNFGIVWAYIFFNIGMAVLTYYLFRVAKLGDLSLKGKKGAKAKKGGEKVAEGVQGNSVAAQNGTLPK</sequence>
<feature type="region of interest" description="Disordered" evidence="13">
    <location>
        <begin position="1"/>
        <end position="80"/>
    </location>
</feature>
<dbReference type="GO" id="GO:0016887">
    <property type="term" value="F:ATP hydrolysis activity"/>
    <property type="evidence" value="ECO:0007669"/>
    <property type="project" value="InterPro"/>
</dbReference>
<dbReference type="FunFam" id="3.40.50.300:FF:001601">
    <property type="entry name" value="ABC multidrug transporter"/>
    <property type="match status" value="1"/>
</dbReference>
<feature type="transmembrane region" description="Helical" evidence="14">
    <location>
        <begin position="539"/>
        <end position="566"/>
    </location>
</feature>
<evidence type="ECO:0000256" key="12">
    <source>
        <dbReference type="ARBA" id="ARBA00023180"/>
    </source>
</evidence>
<feature type="domain" description="ABC transporter" evidence="15">
    <location>
        <begin position="873"/>
        <end position="1116"/>
    </location>
</feature>
<dbReference type="GO" id="GO:0005524">
    <property type="term" value="F:ATP binding"/>
    <property type="evidence" value="ECO:0007669"/>
    <property type="project" value="UniProtKB-KW"/>
</dbReference>
<evidence type="ECO:0000256" key="2">
    <source>
        <dbReference type="ARBA" id="ARBA00004236"/>
    </source>
</evidence>
<dbReference type="InterPro" id="IPR027417">
    <property type="entry name" value="P-loop_NTPase"/>
</dbReference>
<dbReference type="GO" id="GO:0005886">
    <property type="term" value="C:plasma membrane"/>
    <property type="evidence" value="ECO:0007669"/>
    <property type="project" value="UniProtKB-SubCell"/>
</dbReference>
<evidence type="ECO:0000313" key="16">
    <source>
        <dbReference type="EMBL" id="KAF2798146.1"/>
    </source>
</evidence>
<dbReference type="Gene3D" id="3.40.50.300">
    <property type="entry name" value="P-loop containing nucleotide triphosphate hydrolases"/>
    <property type="match status" value="2"/>
</dbReference>
<keyword evidence="10 14" id="KW-1133">Transmembrane helix</keyword>
<evidence type="ECO:0000256" key="7">
    <source>
        <dbReference type="ARBA" id="ARBA00022737"/>
    </source>
</evidence>
<dbReference type="InterPro" id="IPR017871">
    <property type="entry name" value="ABC_transporter-like_CS"/>
</dbReference>
<evidence type="ECO:0000256" key="6">
    <source>
        <dbReference type="ARBA" id="ARBA00022692"/>
    </source>
</evidence>
<reference evidence="16" key="1">
    <citation type="journal article" date="2020" name="Stud. Mycol.">
        <title>101 Dothideomycetes genomes: a test case for predicting lifestyles and emergence of pathogens.</title>
        <authorList>
            <person name="Haridas S."/>
            <person name="Albert R."/>
            <person name="Binder M."/>
            <person name="Bloem J."/>
            <person name="Labutti K."/>
            <person name="Salamov A."/>
            <person name="Andreopoulos B."/>
            <person name="Baker S."/>
            <person name="Barry K."/>
            <person name="Bills G."/>
            <person name="Bluhm B."/>
            <person name="Cannon C."/>
            <person name="Castanera R."/>
            <person name="Culley D."/>
            <person name="Daum C."/>
            <person name="Ezra D."/>
            <person name="Gonzalez J."/>
            <person name="Henrissat B."/>
            <person name="Kuo A."/>
            <person name="Liang C."/>
            <person name="Lipzen A."/>
            <person name="Lutzoni F."/>
            <person name="Magnuson J."/>
            <person name="Mondo S."/>
            <person name="Nolan M."/>
            <person name="Ohm R."/>
            <person name="Pangilinan J."/>
            <person name="Park H.-J."/>
            <person name="Ramirez L."/>
            <person name="Alfaro M."/>
            <person name="Sun H."/>
            <person name="Tritt A."/>
            <person name="Yoshinaga Y."/>
            <person name="Zwiers L.-H."/>
            <person name="Turgeon B."/>
            <person name="Goodwin S."/>
            <person name="Spatafora J."/>
            <person name="Crous P."/>
            <person name="Grigoriev I."/>
        </authorList>
    </citation>
    <scope>NUCLEOTIDE SEQUENCE</scope>
    <source>
        <strain evidence="16">CBS 109.77</strain>
    </source>
</reference>
<dbReference type="OrthoDB" id="245989at2759"/>
<dbReference type="InterPro" id="IPR034003">
    <property type="entry name" value="ABCG_PDR_2"/>
</dbReference>
<dbReference type="CDD" id="cd03232">
    <property type="entry name" value="ABCG_PDR_domain2"/>
    <property type="match status" value="1"/>
</dbReference>
<dbReference type="Proteomes" id="UP000799757">
    <property type="component" value="Unassembled WGS sequence"/>
</dbReference>
<proteinExistence type="inferred from homology"/>
<dbReference type="SUPFAM" id="SSF52540">
    <property type="entry name" value="P-loop containing nucleoside triphosphate hydrolases"/>
    <property type="match status" value="2"/>
</dbReference>
<dbReference type="Pfam" id="PF00005">
    <property type="entry name" value="ABC_tran"/>
    <property type="match status" value="2"/>
</dbReference>
<dbReference type="CDD" id="cd03233">
    <property type="entry name" value="ABCG_PDR_domain1"/>
    <property type="match status" value="1"/>
</dbReference>
<dbReference type="Pfam" id="PF19055">
    <property type="entry name" value="ABC2_membrane_7"/>
    <property type="match status" value="1"/>
</dbReference>
<organism evidence="16 17">
    <name type="scientific">Melanomma pulvis-pyrius CBS 109.77</name>
    <dbReference type="NCBI Taxonomy" id="1314802"/>
    <lineage>
        <taxon>Eukaryota</taxon>
        <taxon>Fungi</taxon>
        <taxon>Dikarya</taxon>
        <taxon>Ascomycota</taxon>
        <taxon>Pezizomycotina</taxon>
        <taxon>Dothideomycetes</taxon>
        <taxon>Pleosporomycetidae</taxon>
        <taxon>Pleosporales</taxon>
        <taxon>Melanommataceae</taxon>
        <taxon>Melanomma</taxon>
    </lineage>
</organism>
<comment type="similarity">
    <text evidence="3">Belongs to the ABC transporter superfamily. ABCG family. PDR (TC 3.A.1.205) subfamily.</text>
</comment>
<keyword evidence="4" id="KW-0813">Transport</keyword>
<dbReference type="InterPro" id="IPR003593">
    <property type="entry name" value="AAA+_ATPase"/>
</dbReference>
<evidence type="ECO:0000256" key="13">
    <source>
        <dbReference type="SAM" id="MobiDB-lite"/>
    </source>
</evidence>
<evidence type="ECO:0000313" key="17">
    <source>
        <dbReference type="Proteomes" id="UP000799757"/>
    </source>
</evidence>
<keyword evidence="17" id="KW-1185">Reference proteome</keyword>
<feature type="transmembrane region" description="Helical" evidence="14">
    <location>
        <begin position="1325"/>
        <end position="1348"/>
    </location>
</feature>
<feature type="transmembrane region" description="Helical" evidence="14">
    <location>
        <begin position="621"/>
        <end position="644"/>
    </location>
</feature>
<dbReference type="Pfam" id="PF06422">
    <property type="entry name" value="PDR_CDR"/>
    <property type="match status" value="1"/>
</dbReference>
<dbReference type="PANTHER" id="PTHR19241">
    <property type="entry name" value="ATP-BINDING CASSETTE TRANSPORTER"/>
    <property type="match status" value="1"/>
</dbReference>
<dbReference type="EMBL" id="MU001790">
    <property type="protein sequence ID" value="KAF2798146.1"/>
    <property type="molecule type" value="Genomic_DNA"/>
</dbReference>
<feature type="region of interest" description="Disordered" evidence="13">
    <location>
        <begin position="835"/>
        <end position="863"/>
    </location>
</feature>
<dbReference type="GO" id="GO:0012505">
    <property type="term" value="C:endomembrane system"/>
    <property type="evidence" value="ECO:0007669"/>
    <property type="project" value="UniProtKB-SubCell"/>
</dbReference>
<protein>
    <submittedName>
        <fullName evidence="16">Multidrug resistance protein CDR1</fullName>
    </submittedName>
</protein>
<keyword evidence="7" id="KW-0677">Repeat</keyword>
<dbReference type="GO" id="GO:0140359">
    <property type="term" value="F:ABC-type transporter activity"/>
    <property type="evidence" value="ECO:0007669"/>
    <property type="project" value="InterPro"/>
</dbReference>
<feature type="transmembrane region" description="Helical" evidence="14">
    <location>
        <begin position="1478"/>
        <end position="1497"/>
    </location>
</feature>
<evidence type="ECO:0000256" key="9">
    <source>
        <dbReference type="ARBA" id="ARBA00022840"/>
    </source>
</evidence>
<dbReference type="Pfam" id="PF01061">
    <property type="entry name" value="ABC2_membrane"/>
    <property type="match status" value="2"/>
</dbReference>
<accession>A0A6A6XNM9</accession>
<dbReference type="SMART" id="SM00382">
    <property type="entry name" value="AAA"/>
    <property type="match status" value="2"/>
</dbReference>
<dbReference type="PROSITE" id="PS00211">
    <property type="entry name" value="ABC_TRANSPORTER_1"/>
    <property type="match status" value="1"/>
</dbReference>
<evidence type="ECO:0000256" key="8">
    <source>
        <dbReference type="ARBA" id="ARBA00022741"/>
    </source>
</evidence>
<feature type="transmembrane region" description="Helical" evidence="14">
    <location>
        <begin position="1360"/>
        <end position="1384"/>
    </location>
</feature>
<feature type="transmembrane region" description="Helical" evidence="14">
    <location>
        <begin position="656"/>
        <end position="675"/>
    </location>
</feature>
<name>A0A6A6XNM9_9PLEO</name>
<dbReference type="PROSITE" id="PS50893">
    <property type="entry name" value="ABC_TRANSPORTER_2"/>
    <property type="match status" value="2"/>
</dbReference>
<keyword evidence="5" id="KW-1003">Cell membrane</keyword>
<evidence type="ECO:0000256" key="14">
    <source>
        <dbReference type="SAM" id="Phobius"/>
    </source>
</evidence>
<feature type="compositionally biased region" description="Low complexity" evidence="13">
    <location>
        <begin position="44"/>
        <end position="53"/>
    </location>
</feature>
<feature type="compositionally biased region" description="Basic and acidic residues" evidence="13">
    <location>
        <begin position="854"/>
        <end position="863"/>
    </location>
</feature>
<dbReference type="InterPro" id="IPR013525">
    <property type="entry name" value="ABC2_TM"/>
</dbReference>
<evidence type="ECO:0000256" key="4">
    <source>
        <dbReference type="ARBA" id="ARBA00022448"/>
    </source>
</evidence>
<dbReference type="InterPro" id="IPR043926">
    <property type="entry name" value="ABCG_dom"/>
</dbReference>
<feature type="domain" description="ABC transporter" evidence="15">
    <location>
        <begin position="181"/>
        <end position="432"/>
    </location>
</feature>
<evidence type="ECO:0000256" key="10">
    <source>
        <dbReference type="ARBA" id="ARBA00022989"/>
    </source>
</evidence>
<dbReference type="FunFam" id="3.40.50.300:FF:000054">
    <property type="entry name" value="ABC multidrug transporter atrF"/>
    <property type="match status" value="1"/>
</dbReference>
<evidence type="ECO:0000256" key="1">
    <source>
        <dbReference type="ARBA" id="ARBA00004127"/>
    </source>
</evidence>
<feature type="transmembrane region" description="Helical" evidence="14">
    <location>
        <begin position="687"/>
        <end position="708"/>
    </location>
</feature>
<keyword evidence="6 14" id="KW-0812">Transmembrane</keyword>
<evidence type="ECO:0000256" key="11">
    <source>
        <dbReference type="ARBA" id="ARBA00023136"/>
    </source>
</evidence>
<feature type="transmembrane region" description="Helical" evidence="14">
    <location>
        <begin position="578"/>
        <end position="600"/>
    </location>
</feature>
<feature type="transmembrane region" description="Helical" evidence="14">
    <location>
        <begin position="1211"/>
        <end position="1230"/>
    </location>
</feature>
<keyword evidence="12" id="KW-0325">Glycoprotein</keyword>